<dbReference type="EMBL" id="DF144686">
    <property type="protein sequence ID" value="GAA57358.1"/>
    <property type="molecule type" value="Genomic_DNA"/>
</dbReference>
<organism evidence="2 3">
    <name type="scientific">Clonorchis sinensis</name>
    <name type="common">Chinese liver fluke</name>
    <dbReference type="NCBI Taxonomy" id="79923"/>
    <lineage>
        <taxon>Eukaryota</taxon>
        <taxon>Metazoa</taxon>
        <taxon>Spiralia</taxon>
        <taxon>Lophotrochozoa</taxon>
        <taxon>Platyhelminthes</taxon>
        <taxon>Trematoda</taxon>
        <taxon>Digenea</taxon>
        <taxon>Opisthorchiida</taxon>
        <taxon>Opisthorchiata</taxon>
        <taxon>Opisthorchiidae</taxon>
        <taxon>Clonorchis</taxon>
    </lineage>
</organism>
<keyword evidence="3" id="KW-1185">Reference proteome</keyword>
<feature type="region of interest" description="Disordered" evidence="1">
    <location>
        <begin position="249"/>
        <end position="270"/>
    </location>
</feature>
<dbReference type="Proteomes" id="UP000008909">
    <property type="component" value="Unassembled WGS sequence"/>
</dbReference>
<evidence type="ECO:0000313" key="2">
    <source>
        <dbReference type="EMBL" id="GAA57358.1"/>
    </source>
</evidence>
<accession>G7YWM8</accession>
<feature type="compositionally biased region" description="Basic and acidic residues" evidence="1">
    <location>
        <begin position="198"/>
        <end position="215"/>
    </location>
</feature>
<evidence type="ECO:0000256" key="1">
    <source>
        <dbReference type="SAM" id="MobiDB-lite"/>
    </source>
</evidence>
<name>G7YWM8_CLOSI</name>
<feature type="region of interest" description="Disordered" evidence="1">
    <location>
        <begin position="198"/>
        <end position="220"/>
    </location>
</feature>
<proteinExistence type="predicted"/>
<gene>
    <name evidence="2" type="ORF">CLF_112594</name>
</gene>
<protein>
    <submittedName>
        <fullName evidence="2">Uncharacterized protein</fullName>
    </submittedName>
</protein>
<reference key="2">
    <citation type="submission" date="2011-10" db="EMBL/GenBank/DDBJ databases">
        <title>The genome and transcriptome sequence of Clonorchis sinensis provide insights into the carcinogenic liver fluke.</title>
        <authorList>
            <person name="Wang X."/>
            <person name="Huang Y."/>
            <person name="Chen W."/>
            <person name="Liu H."/>
            <person name="Guo L."/>
            <person name="Chen Y."/>
            <person name="Luo F."/>
            <person name="Zhou W."/>
            <person name="Sun J."/>
            <person name="Mao Q."/>
            <person name="Liang P."/>
            <person name="Zhou C."/>
            <person name="Tian Y."/>
            <person name="Men J."/>
            <person name="Lv X."/>
            <person name="Huang L."/>
            <person name="Zhou J."/>
            <person name="Hu Y."/>
            <person name="Li R."/>
            <person name="Zhang F."/>
            <person name="Lei H."/>
            <person name="Li X."/>
            <person name="Hu X."/>
            <person name="Liang C."/>
            <person name="Xu J."/>
            <person name="Wu Z."/>
            <person name="Yu X."/>
        </authorList>
    </citation>
    <scope>NUCLEOTIDE SEQUENCE</scope>
    <source>
        <strain>Henan</strain>
    </source>
</reference>
<reference evidence="2" key="1">
    <citation type="journal article" date="2011" name="Genome Biol.">
        <title>The draft genome of the carcinogenic human liver fluke Clonorchis sinensis.</title>
        <authorList>
            <person name="Wang X."/>
            <person name="Chen W."/>
            <person name="Huang Y."/>
            <person name="Sun J."/>
            <person name="Men J."/>
            <person name="Liu H."/>
            <person name="Luo F."/>
            <person name="Guo L."/>
            <person name="Lv X."/>
            <person name="Deng C."/>
            <person name="Zhou C."/>
            <person name="Fan Y."/>
            <person name="Li X."/>
            <person name="Huang L."/>
            <person name="Hu Y."/>
            <person name="Liang C."/>
            <person name="Hu X."/>
            <person name="Xu J."/>
            <person name="Yu X."/>
        </authorList>
    </citation>
    <scope>NUCLEOTIDE SEQUENCE [LARGE SCALE GENOMIC DNA]</scope>
    <source>
        <strain evidence="2">Henan</strain>
    </source>
</reference>
<dbReference type="AlphaFoldDB" id="G7YWM8"/>
<evidence type="ECO:0000313" key="3">
    <source>
        <dbReference type="Proteomes" id="UP000008909"/>
    </source>
</evidence>
<sequence>MRTVAPKDFMKFPEIFMGELQLSVLPLDSSFTLPRTCGSSAMLENIMSASRKKLANCQVFWLPIRLFILKAASNCGGYEELPDTEADIFARAWGKPPKHALKVGQLHQAICSWLDTSTEDTAVNYIYAGKQHGELGIPILSSTIPMQWRALMDKPLSTQCRKLRNVVIGPTFSKVVWHLRLPIRVLVHALLKQTEANRGQKENTKLDKNGKESPRKINPAPTLFCLPGGSGITRHSKTPFARYMIGNSATKKHRQTSSRQEVRKPAARVEMSGKTPFARYMIGNSATKKHRQTSSRQEVRKPAARVEMSGKVCKSQHLKFSSSRMVCTYKLAKEKKRFLTCQTNETHPMRPKSEKDLADVQLSLPLASNRQKHIETETCRVKVPENTVALPHDCPDLSSGVDHRDLGCTTFLVAQRRKCLRMTKDSSLAVTDSECEKYFKKSWSCEKIWEFQWSFCPEIGNWKLVGTDLLRGLHFSCCRTPTRTKLPNGASHHPSITHLLLPHAPMLDSIYHATDHHKLIKTDILAI</sequence>